<dbReference type="PANTHER" id="PTHR11552:SF201">
    <property type="entry name" value="GLUCOSE-METHANOL-CHOLINE OXIDOREDUCTASE N-TERMINAL DOMAIN-CONTAINING PROTEIN"/>
    <property type="match status" value="1"/>
</dbReference>
<feature type="active site" description="Proton acceptor" evidence="8">
    <location>
        <position position="584"/>
    </location>
</feature>
<evidence type="ECO:0000313" key="13">
    <source>
        <dbReference type="EMBL" id="KAH8101777.1"/>
    </source>
</evidence>
<dbReference type="Pfam" id="PF00732">
    <property type="entry name" value="GMC_oxred_N"/>
    <property type="match status" value="1"/>
</dbReference>
<evidence type="ECO:0000256" key="2">
    <source>
        <dbReference type="ARBA" id="ARBA00010790"/>
    </source>
</evidence>
<organism evidence="13 14">
    <name type="scientific">Cristinia sonorae</name>
    <dbReference type="NCBI Taxonomy" id="1940300"/>
    <lineage>
        <taxon>Eukaryota</taxon>
        <taxon>Fungi</taxon>
        <taxon>Dikarya</taxon>
        <taxon>Basidiomycota</taxon>
        <taxon>Agaricomycotina</taxon>
        <taxon>Agaricomycetes</taxon>
        <taxon>Agaricomycetidae</taxon>
        <taxon>Agaricales</taxon>
        <taxon>Pleurotineae</taxon>
        <taxon>Stephanosporaceae</taxon>
        <taxon>Cristinia</taxon>
    </lineage>
</organism>
<accession>A0A8K0XRF9</accession>
<evidence type="ECO:0000256" key="4">
    <source>
        <dbReference type="ARBA" id="ARBA00022729"/>
    </source>
</evidence>
<comment type="caution">
    <text evidence="13">The sequence shown here is derived from an EMBL/GenBank/DDBJ whole genome shotgun (WGS) entry which is preliminary data.</text>
</comment>
<evidence type="ECO:0000256" key="6">
    <source>
        <dbReference type="ARBA" id="ARBA00023002"/>
    </source>
</evidence>
<keyword evidence="7" id="KW-0325">Glycoprotein</keyword>
<dbReference type="OrthoDB" id="269227at2759"/>
<reference evidence="13" key="1">
    <citation type="journal article" date="2021" name="New Phytol.">
        <title>Evolutionary innovations through gain and loss of genes in the ectomycorrhizal Boletales.</title>
        <authorList>
            <person name="Wu G."/>
            <person name="Miyauchi S."/>
            <person name="Morin E."/>
            <person name="Kuo A."/>
            <person name="Drula E."/>
            <person name="Varga T."/>
            <person name="Kohler A."/>
            <person name="Feng B."/>
            <person name="Cao Y."/>
            <person name="Lipzen A."/>
            <person name="Daum C."/>
            <person name="Hundley H."/>
            <person name="Pangilinan J."/>
            <person name="Johnson J."/>
            <person name="Barry K."/>
            <person name="LaButti K."/>
            <person name="Ng V."/>
            <person name="Ahrendt S."/>
            <person name="Min B."/>
            <person name="Choi I.G."/>
            <person name="Park H."/>
            <person name="Plett J.M."/>
            <person name="Magnuson J."/>
            <person name="Spatafora J.W."/>
            <person name="Nagy L.G."/>
            <person name="Henrissat B."/>
            <person name="Grigoriev I.V."/>
            <person name="Yang Z.L."/>
            <person name="Xu J."/>
            <person name="Martin F.M."/>
        </authorList>
    </citation>
    <scope>NUCLEOTIDE SEQUENCE</scope>
    <source>
        <strain evidence="13">KKN 215</strain>
    </source>
</reference>
<dbReference type="InterPro" id="IPR036188">
    <property type="entry name" value="FAD/NAD-bd_sf"/>
</dbReference>
<dbReference type="SUPFAM" id="SSF51905">
    <property type="entry name" value="FAD/NAD(P)-binding domain"/>
    <property type="match status" value="1"/>
</dbReference>
<feature type="domain" description="Glucose-methanol-choline oxidoreductase N-terminal" evidence="12">
    <location>
        <begin position="288"/>
        <end position="302"/>
    </location>
</feature>
<keyword evidence="4" id="KW-0732">Signal</keyword>
<keyword evidence="14" id="KW-1185">Reference proteome</keyword>
<evidence type="ECO:0000256" key="3">
    <source>
        <dbReference type="ARBA" id="ARBA00022630"/>
    </source>
</evidence>
<keyword evidence="5 9" id="KW-0274">FAD</keyword>
<evidence type="ECO:0000256" key="10">
    <source>
        <dbReference type="RuleBase" id="RU003968"/>
    </source>
</evidence>
<name>A0A8K0XRF9_9AGAR</name>
<dbReference type="InterPro" id="IPR000172">
    <property type="entry name" value="GMC_OxRdtase_N"/>
</dbReference>
<keyword evidence="3 10" id="KW-0285">Flavoprotein</keyword>
<dbReference type="Proteomes" id="UP000813824">
    <property type="component" value="Unassembled WGS sequence"/>
</dbReference>
<evidence type="ECO:0000259" key="12">
    <source>
        <dbReference type="PROSITE" id="PS00624"/>
    </source>
</evidence>
<comment type="similarity">
    <text evidence="2 10">Belongs to the GMC oxidoreductase family.</text>
</comment>
<feature type="binding site" evidence="9">
    <location>
        <position position="250"/>
    </location>
    <ligand>
        <name>FAD</name>
        <dbReference type="ChEBI" id="CHEBI:57692"/>
    </ligand>
</feature>
<evidence type="ECO:0000256" key="5">
    <source>
        <dbReference type="ARBA" id="ARBA00022827"/>
    </source>
</evidence>
<dbReference type="PANTHER" id="PTHR11552">
    <property type="entry name" value="GLUCOSE-METHANOL-CHOLINE GMC OXIDOREDUCTASE"/>
    <property type="match status" value="1"/>
</dbReference>
<evidence type="ECO:0000256" key="8">
    <source>
        <dbReference type="PIRSR" id="PIRSR000137-1"/>
    </source>
</evidence>
<dbReference type="InterPro" id="IPR012132">
    <property type="entry name" value="GMC_OxRdtase"/>
</dbReference>
<protein>
    <submittedName>
        <fullName evidence="13">Alcohol oxidase</fullName>
    </submittedName>
</protein>
<dbReference type="GO" id="GO:0016614">
    <property type="term" value="F:oxidoreductase activity, acting on CH-OH group of donors"/>
    <property type="evidence" value="ECO:0007669"/>
    <property type="project" value="InterPro"/>
</dbReference>
<dbReference type="EMBL" id="JAEVFJ010000011">
    <property type="protein sequence ID" value="KAH8101777.1"/>
    <property type="molecule type" value="Genomic_DNA"/>
</dbReference>
<keyword evidence="6" id="KW-0560">Oxidoreductase</keyword>
<dbReference type="Gene3D" id="3.50.50.60">
    <property type="entry name" value="FAD/NAD(P)-binding domain"/>
    <property type="match status" value="1"/>
</dbReference>
<sequence length="604" mass="66073">MVASLNDVLAKGSFDYIIIGAGTAGLTLAARLTEDPSNTVLVLEAGKENIDDPNLLRPASYGSHFGNDLYSWDHRVSKQVHAPSAVDRIWHRRLAPPSGKGLGGSSAINFMCYTRPDGEDINDFERLGNPGWNFKHFDRLARKFEGYVPPTDPNTPGGNLRAAEGSLGTDGPLKLSYPPAGIELEILTSEALKKNGVSTAADPFGGDINGFWLTPNTYDPVTHTRTYSSTAFYLPNRGRPNLTVLTGALVSRIVTKVIEGVVTATGVAFQHGGDHVVTAVKEVIVCAGALKSPQILELSGIGRKEVLERIGVPVQIDLRGVGENVQEHFWHSTSYELKDDVTYDTLDLLRNPETAEEHLKLHVTGTGIYTSGIIGFAFIRPESVSAKAPEVFQNAKAHILKNWDSYSPELQAQYKIHLARIDRKSPSSELILQKGMMSFPNPPVPGKKYITFFNCVNHALSRGTIHATSNNPSQDPDFDPHYFEMEADLQILVEQLHFARKLAETSPLKDIIARELNPGPNVQSDEQIKEWISNYLGSTWHTGCSCSMMPREIGGVVDTNLTVYGTSNIRVVDLSVIPIQFAAHPMSVVYAMAEHAAEVIRGKA</sequence>
<dbReference type="PROSITE" id="PS00624">
    <property type="entry name" value="GMC_OXRED_2"/>
    <property type="match status" value="1"/>
</dbReference>
<dbReference type="PIRSF" id="PIRSF000137">
    <property type="entry name" value="Alcohol_oxidase"/>
    <property type="match status" value="1"/>
</dbReference>
<feature type="domain" description="Glucose-methanol-choline oxidoreductase N-terminal" evidence="11">
    <location>
        <begin position="99"/>
        <end position="122"/>
    </location>
</feature>
<dbReference type="AlphaFoldDB" id="A0A8K0XRF9"/>
<gene>
    <name evidence="13" type="ORF">BXZ70DRAFT_1007024</name>
</gene>
<dbReference type="PROSITE" id="PS00623">
    <property type="entry name" value="GMC_OXRED_1"/>
    <property type="match status" value="1"/>
</dbReference>
<evidence type="ECO:0000256" key="1">
    <source>
        <dbReference type="ARBA" id="ARBA00001974"/>
    </source>
</evidence>
<comment type="cofactor">
    <cofactor evidence="1 9">
        <name>FAD</name>
        <dbReference type="ChEBI" id="CHEBI:57692"/>
    </cofactor>
</comment>
<dbReference type="SUPFAM" id="SSF54373">
    <property type="entry name" value="FAD-linked reductases, C-terminal domain"/>
    <property type="match status" value="1"/>
</dbReference>
<dbReference type="Gene3D" id="3.30.560.10">
    <property type="entry name" value="Glucose Oxidase, domain 3"/>
    <property type="match status" value="1"/>
</dbReference>
<dbReference type="GO" id="GO:0050660">
    <property type="term" value="F:flavin adenine dinucleotide binding"/>
    <property type="evidence" value="ECO:0007669"/>
    <property type="project" value="InterPro"/>
</dbReference>
<evidence type="ECO:0000259" key="11">
    <source>
        <dbReference type="PROSITE" id="PS00623"/>
    </source>
</evidence>
<dbReference type="InterPro" id="IPR007867">
    <property type="entry name" value="GMC_OxRtase_C"/>
</dbReference>
<evidence type="ECO:0000256" key="9">
    <source>
        <dbReference type="PIRSR" id="PIRSR000137-2"/>
    </source>
</evidence>
<evidence type="ECO:0000313" key="14">
    <source>
        <dbReference type="Proteomes" id="UP000813824"/>
    </source>
</evidence>
<proteinExistence type="inferred from homology"/>
<evidence type="ECO:0000256" key="7">
    <source>
        <dbReference type="ARBA" id="ARBA00023180"/>
    </source>
</evidence>
<dbReference type="Pfam" id="PF05199">
    <property type="entry name" value="GMC_oxred_C"/>
    <property type="match status" value="1"/>
</dbReference>
<feature type="binding site" evidence="9">
    <location>
        <begin position="540"/>
        <end position="541"/>
    </location>
    <ligand>
        <name>FAD</name>
        <dbReference type="ChEBI" id="CHEBI:57692"/>
    </ligand>
</feature>
<feature type="active site" description="Proton donor" evidence="8">
    <location>
        <position position="541"/>
    </location>
</feature>